<dbReference type="InterPro" id="IPR029054">
    <property type="entry name" value="dUTPase-like"/>
</dbReference>
<evidence type="ECO:0000256" key="3">
    <source>
        <dbReference type="ARBA" id="ARBA00012379"/>
    </source>
</evidence>
<dbReference type="GO" id="GO:0000287">
    <property type="term" value="F:magnesium ion binding"/>
    <property type="evidence" value="ECO:0007669"/>
    <property type="project" value="InterPro"/>
</dbReference>
<dbReference type="Gene3D" id="2.70.40.10">
    <property type="match status" value="1"/>
</dbReference>
<dbReference type="SUPFAM" id="SSF51283">
    <property type="entry name" value="dUTPase-like"/>
    <property type="match status" value="1"/>
</dbReference>
<dbReference type="Proteomes" id="UP000129765">
    <property type="component" value="Segment"/>
</dbReference>
<evidence type="ECO:0000256" key="1">
    <source>
        <dbReference type="ARBA" id="ARBA00003495"/>
    </source>
</evidence>
<dbReference type="KEGG" id="vg:26100739"/>
<dbReference type="InterPro" id="IPR036157">
    <property type="entry name" value="dUTPase-like_sf"/>
</dbReference>
<dbReference type="RefSeq" id="YP_009174217.1">
    <property type="nucleotide sequence ID" value="NC_028107.1"/>
</dbReference>
<dbReference type="GO" id="GO:0004170">
    <property type="term" value="F:dUTP diphosphatase activity"/>
    <property type="evidence" value="ECO:0007669"/>
    <property type="project" value="UniProtKB-EC"/>
</dbReference>
<proteinExistence type="inferred from homology"/>
<evidence type="ECO:0000256" key="4">
    <source>
        <dbReference type="ARBA" id="ARBA00023080"/>
    </source>
</evidence>
<dbReference type="Pfam" id="PF00692">
    <property type="entry name" value="dUTPase"/>
    <property type="match status" value="1"/>
</dbReference>
<dbReference type="GeneID" id="26100739"/>
<dbReference type="PANTHER" id="PTHR11241">
    <property type="entry name" value="DEOXYURIDINE 5'-TRIPHOSPHATE NUCLEOTIDOHYDROLASE"/>
    <property type="match status" value="1"/>
</dbReference>
<evidence type="ECO:0000313" key="7">
    <source>
        <dbReference type="Proteomes" id="UP000129765"/>
    </source>
</evidence>
<dbReference type="EMBL" id="KP329565">
    <property type="protein sequence ID" value="ALE30454.1"/>
    <property type="molecule type" value="Genomic_DNA"/>
</dbReference>
<protein>
    <recommendedName>
        <fullName evidence="3">dUTP diphosphatase</fullName>
        <ecNumber evidence="3">3.6.1.23</ecNumber>
    </recommendedName>
</protein>
<feature type="domain" description="dUTPase-like" evidence="5">
    <location>
        <begin position="20"/>
        <end position="118"/>
    </location>
</feature>
<keyword evidence="4" id="KW-0546">Nucleotide metabolism</keyword>
<comment type="similarity">
    <text evidence="2">Belongs to the dUTPase family.</text>
</comment>
<dbReference type="OrthoDB" id="16798at10239"/>
<reference evidence="6 7" key="1">
    <citation type="journal article" date="2015" name="Arch. Virol.">
        <title>Taxonomy proposal for Old World monkey adenoviruses: characterisation of several non-human, non-ape primate adenovirus lineages.</title>
        <authorList>
            <person name="Panto L."/>
            <person name="Podgorski I.I."/>
            <person name="Janoska M."/>
            <person name="Marko O."/>
            <person name="Harrach B."/>
        </authorList>
    </citation>
    <scope>NUCLEOTIDE SEQUENCE [LARGE SCALE GENOMIC DNA]</scope>
    <source>
        <strain evidence="6">AA153</strain>
    </source>
</reference>
<dbReference type="InterPro" id="IPR008181">
    <property type="entry name" value="dUTPase"/>
</dbReference>
<dbReference type="GO" id="GO:0046081">
    <property type="term" value="P:dUTP catabolic process"/>
    <property type="evidence" value="ECO:0007669"/>
    <property type="project" value="InterPro"/>
</dbReference>
<accession>A0A0M4NHP0</accession>
<evidence type="ECO:0000259" key="5">
    <source>
        <dbReference type="Pfam" id="PF00692"/>
    </source>
</evidence>
<comment type="function">
    <text evidence="1">This enzyme is involved in nucleotide metabolism: it produces dUMP, the immediate precursor of thymidine nucleotides and it decreases the intracellular concentration of dUTP so that uracil cannot be incorporated into DNA.</text>
</comment>
<name>A0A0M4NHP0_9ADEN</name>
<organism evidence="6 7">
    <name type="scientific">Simian adenovirus 19</name>
    <dbReference type="NCBI Taxonomy" id="38416"/>
    <lineage>
        <taxon>Viruses</taxon>
        <taxon>Varidnaviria</taxon>
        <taxon>Bamfordvirae</taxon>
        <taxon>Preplasmiviricota</taxon>
        <taxon>Polisuviricotina</taxon>
        <taxon>Pharingeaviricetes</taxon>
        <taxon>Rowavirales</taxon>
        <taxon>Adenoviridae</taxon>
        <taxon>Mastadenovirus</taxon>
        <taxon>Mastadenovirus cynocephali</taxon>
        <taxon>Simian mastadenovirus C</taxon>
    </lineage>
</organism>
<evidence type="ECO:0000313" key="6">
    <source>
        <dbReference type="EMBL" id="ALE30454.1"/>
    </source>
</evidence>
<sequence length="126" mass="14298">MADEAIYVHLLGSWAIMPQQQGFSNLYVLFSPENFVIPPRGVLLVSLQLSMDIPQGYLGRLFSLSDMNVRGVFVGAQDIQPSTWWEMSVVLFNHSDEFFYGFRGQPVACLLLERVIYPCLHRASLV</sequence>
<dbReference type="PANTHER" id="PTHR11241:SF0">
    <property type="entry name" value="DEOXYURIDINE 5'-TRIPHOSPHATE NUCLEOTIDOHYDROLASE"/>
    <property type="match status" value="1"/>
</dbReference>
<evidence type="ECO:0000256" key="2">
    <source>
        <dbReference type="ARBA" id="ARBA00006581"/>
    </source>
</evidence>
<dbReference type="EC" id="3.6.1.23" evidence="3"/>
<dbReference type="GO" id="GO:0006226">
    <property type="term" value="P:dUMP biosynthetic process"/>
    <property type="evidence" value="ECO:0007669"/>
    <property type="project" value="InterPro"/>
</dbReference>
<keyword evidence="7" id="KW-1185">Reference proteome</keyword>